<protein>
    <submittedName>
        <fullName evidence="1">Uncharacterized protein</fullName>
    </submittedName>
</protein>
<organism evidence="1 2">
    <name type="scientific">Ridgeia piscesae</name>
    <name type="common">Tubeworm</name>
    <dbReference type="NCBI Taxonomy" id="27915"/>
    <lineage>
        <taxon>Eukaryota</taxon>
        <taxon>Metazoa</taxon>
        <taxon>Spiralia</taxon>
        <taxon>Lophotrochozoa</taxon>
        <taxon>Annelida</taxon>
        <taxon>Polychaeta</taxon>
        <taxon>Sedentaria</taxon>
        <taxon>Canalipalpata</taxon>
        <taxon>Sabellida</taxon>
        <taxon>Siboglinidae</taxon>
        <taxon>Ridgeia</taxon>
    </lineage>
</organism>
<dbReference type="Proteomes" id="UP001209878">
    <property type="component" value="Unassembled WGS sequence"/>
</dbReference>
<dbReference type="EMBL" id="JAODUO010001973">
    <property type="protein sequence ID" value="KAK2156424.1"/>
    <property type="molecule type" value="Genomic_DNA"/>
</dbReference>
<comment type="caution">
    <text evidence="1">The sequence shown here is derived from an EMBL/GenBank/DDBJ whole genome shotgun (WGS) entry which is preliminary data.</text>
</comment>
<keyword evidence="2" id="KW-1185">Reference proteome</keyword>
<evidence type="ECO:0000313" key="2">
    <source>
        <dbReference type="Proteomes" id="UP001209878"/>
    </source>
</evidence>
<accession>A0AAD9JND2</accession>
<dbReference type="AlphaFoldDB" id="A0AAD9JND2"/>
<gene>
    <name evidence="1" type="ORF">NP493_1975g00007</name>
</gene>
<name>A0AAD9JND2_RIDPI</name>
<reference evidence="1" key="1">
    <citation type="journal article" date="2023" name="Mol. Biol. Evol.">
        <title>Third-Generation Sequencing Reveals the Adaptive Role of the Epigenome in Three Deep-Sea Polychaetes.</title>
        <authorList>
            <person name="Perez M."/>
            <person name="Aroh O."/>
            <person name="Sun Y."/>
            <person name="Lan Y."/>
            <person name="Juniper S.K."/>
            <person name="Young C.R."/>
            <person name="Angers B."/>
            <person name="Qian P.Y."/>
        </authorList>
    </citation>
    <scope>NUCLEOTIDE SEQUENCE</scope>
    <source>
        <strain evidence="1">R07B-5</strain>
    </source>
</reference>
<evidence type="ECO:0000313" key="1">
    <source>
        <dbReference type="EMBL" id="KAK2156424.1"/>
    </source>
</evidence>
<proteinExistence type="predicted"/>
<sequence length="150" mass="17015">MVSAYSNNLNSVWPLKTANYFLVTFVERLAISYQVCSISTTSIDHQTKYVVSLTVSMCLIKQRTQRSQRYVVLLRKPRNSMFMKDGKTQYLPIVPKSADAIVDKSVIRVGEATITASRCVQCIGVCIDRHLDMKKQVSQTDLTRFNKIAT</sequence>